<feature type="transmembrane region" description="Helical" evidence="9">
    <location>
        <begin position="120"/>
        <end position="138"/>
    </location>
</feature>
<dbReference type="InterPro" id="IPR001128">
    <property type="entry name" value="Cyt_P450"/>
</dbReference>
<evidence type="ECO:0000256" key="6">
    <source>
        <dbReference type="ARBA" id="ARBA00043174"/>
    </source>
</evidence>
<evidence type="ECO:0000313" key="11">
    <source>
        <dbReference type="Proteomes" id="UP000472270"/>
    </source>
</evidence>
<name>A0A673L339_9TELE</name>
<comment type="similarity">
    <text evidence="1">Belongs to the cytochrome P450 family.</text>
</comment>
<evidence type="ECO:0000256" key="8">
    <source>
        <dbReference type="ARBA" id="ARBA00048642"/>
    </source>
</evidence>
<dbReference type="InterPro" id="IPR036396">
    <property type="entry name" value="Cyt_P450_sf"/>
</dbReference>
<organism evidence="10 11">
    <name type="scientific">Sinocyclocheilus rhinocerous</name>
    <dbReference type="NCBI Taxonomy" id="307959"/>
    <lineage>
        <taxon>Eukaryota</taxon>
        <taxon>Metazoa</taxon>
        <taxon>Chordata</taxon>
        <taxon>Craniata</taxon>
        <taxon>Vertebrata</taxon>
        <taxon>Euteleostomi</taxon>
        <taxon>Actinopterygii</taxon>
        <taxon>Neopterygii</taxon>
        <taxon>Teleostei</taxon>
        <taxon>Ostariophysi</taxon>
        <taxon>Cypriniformes</taxon>
        <taxon>Cyprinidae</taxon>
        <taxon>Cyprininae</taxon>
        <taxon>Sinocyclocheilus</taxon>
    </lineage>
</organism>
<dbReference type="GO" id="GO:0005506">
    <property type="term" value="F:iron ion binding"/>
    <property type="evidence" value="ECO:0007669"/>
    <property type="project" value="InterPro"/>
</dbReference>
<evidence type="ECO:0000256" key="4">
    <source>
        <dbReference type="ARBA" id="ARBA00038885"/>
    </source>
</evidence>
<comment type="function">
    <text evidence="3">Catalyzes the formation of aromatic C18 estrogens from C19 androgens.</text>
</comment>
<evidence type="ECO:0000313" key="10">
    <source>
        <dbReference type="Ensembl" id="ENSSRHP00000069879.1"/>
    </source>
</evidence>
<evidence type="ECO:0000256" key="9">
    <source>
        <dbReference type="SAM" id="Phobius"/>
    </source>
</evidence>
<dbReference type="Proteomes" id="UP000472270">
    <property type="component" value="Unassembled WGS sequence"/>
</dbReference>
<evidence type="ECO:0000256" key="1">
    <source>
        <dbReference type="ARBA" id="ARBA00010617"/>
    </source>
</evidence>
<dbReference type="PRINTS" id="PR00463">
    <property type="entry name" value="EP450I"/>
</dbReference>
<proteinExistence type="inferred from homology"/>
<dbReference type="EC" id="1.14.14.14" evidence="4"/>
<dbReference type="Ensembl" id="ENSSRHT00000071784.1">
    <property type="protein sequence ID" value="ENSSRHP00000069879.1"/>
    <property type="gene ID" value="ENSSRHG00000034765.1"/>
</dbReference>
<dbReference type="GO" id="GO:0020037">
    <property type="term" value="F:heme binding"/>
    <property type="evidence" value="ECO:0007669"/>
    <property type="project" value="InterPro"/>
</dbReference>
<comment type="catalytic activity">
    <reaction evidence="7">
        <text>testosterone + 3 reduced [NADPH--hemoprotein reductase] + 3 O2 = 17beta-estradiol + formate + 3 oxidized [NADPH--hemoprotein reductase] + 4 H2O + 4 H(+)</text>
        <dbReference type="Rhea" id="RHEA:38191"/>
        <dbReference type="Rhea" id="RHEA-COMP:11964"/>
        <dbReference type="Rhea" id="RHEA-COMP:11965"/>
        <dbReference type="ChEBI" id="CHEBI:15377"/>
        <dbReference type="ChEBI" id="CHEBI:15378"/>
        <dbReference type="ChEBI" id="CHEBI:15379"/>
        <dbReference type="ChEBI" id="CHEBI:15740"/>
        <dbReference type="ChEBI" id="CHEBI:16469"/>
        <dbReference type="ChEBI" id="CHEBI:17347"/>
        <dbReference type="ChEBI" id="CHEBI:57618"/>
        <dbReference type="ChEBI" id="CHEBI:58210"/>
        <dbReference type="EC" id="1.14.14.14"/>
    </reaction>
</comment>
<dbReference type="InterPro" id="IPR002401">
    <property type="entry name" value="Cyt_P450_E_grp-I"/>
</dbReference>
<reference evidence="10" key="1">
    <citation type="submission" date="2025-08" db="UniProtKB">
        <authorList>
            <consortium name="Ensembl"/>
        </authorList>
    </citation>
    <scope>IDENTIFICATION</scope>
</reference>
<sequence length="432" mass="50143">MQLYASLPLNLQALSVNHVFALELLACSAIVVKLLVMRRRGMRTLEPFPGPPAHWLLGHVKEFHQDGHDLEKIMKWSEQYPLAFPLWFGPTLSILIIHHPSYVKTILTTTEPKDDYAYKFFIPWLVLIIVSVIYFSVFQDKWDVYAKSEESFELFQHVSLMTLDSIMKCVFSLNSNCQTDSGTNPYIQAVYDLCHLVNVRFRVFPYHSKAIFHLSPHGYKFRKATRIAHNHTVEVIRKRKEVLKIEKEQGIVKNKRYMDFLDILLSARDEHQQGLSDEDIRAEVDTFMFEGHDTTASGMSWIFYNLASNPEHQEKCREEILQALDRKKTQWTDLNKIPYTTMCIKESLRLCPPVPAISRKLTKPLTFFDGRTVPESCIIGINIYGIHMNTTVWENPYVCVFDPLRFLPENVAKRSPHAFVPFSAGPRFVEET</sequence>
<dbReference type="InterPro" id="IPR050196">
    <property type="entry name" value="Cytochrome_P450_Monoox"/>
</dbReference>
<feature type="transmembrane region" description="Helical" evidence="9">
    <location>
        <begin position="16"/>
        <end position="36"/>
    </location>
</feature>
<evidence type="ECO:0000256" key="5">
    <source>
        <dbReference type="ARBA" id="ARBA00042499"/>
    </source>
</evidence>
<keyword evidence="11" id="KW-1185">Reference proteome</keyword>
<comment type="catalytic activity">
    <reaction evidence="8">
        <text>androst-4-ene-3,17-dione + 3 reduced [NADPH--hemoprotein reductase] + 3 O2 = estrone + formate + 3 oxidized [NADPH--hemoprotein reductase] + 4 H2O + 4 H(+)</text>
        <dbReference type="Rhea" id="RHEA:38195"/>
        <dbReference type="Rhea" id="RHEA-COMP:11964"/>
        <dbReference type="Rhea" id="RHEA-COMP:11965"/>
        <dbReference type="ChEBI" id="CHEBI:15377"/>
        <dbReference type="ChEBI" id="CHEBI:15378"/>
        <dbReference type="ChEBI" id="CHEBI:15379"/>
        <dbReference type="ChEBI" id="CHEBI:15740"/>
        <dbReference type="ChEBI" id="CHEBI:16422"/>
        <dbReference type="ChEBI" id="CHEBI:17263"/>
        <dbReference type="ChEBI" id="CHEBI:57618"/>
        <dbReference type="ChEBI" id="CHEBI:58210"/>
        <dbReference type="EC" id="1.14.14.14"/>
    </reaction>
</comment>
<dbReference type="AlphaFoldDB" id="A0A673L339"/>
<evidence type="ECO:0000256" key="2">
    <source>
        <dbReference type="ARBA" id="ARBA00023004"/>
    </source>
</evidence>
<keyword evidence="2" id="KW-0408">Iron</keyword>
<dbReference type="Gene3D" id="1.10.630.10">
    <property type="entry name" value="Cytochrome P450"/>
    <property type="match status" value="1"/>
</dbReference>
<protein>
    <recommendedName>
        <fullName evidence="4">aromatase</fullName>
        <ecNumber evidence="4">1.14.14.14</ecNumber>
    </recommendedName>
    <alternativeName>
        <fullName evidence="6">Cytochrome P-450AROM</fullName>
    </alternativeName>
    <alternativeName>
        <fullName evidence="5">Estrogen synthase</fullName>
    </alternativeName>
</protein>
<evidence type="ECO:0000256" key="3">
    <source>
        <dbReference type="ARBA" id="ARBA00037202"/>
    </source>
</evidence>
<keyword evidence="9" id="KW-0472">Membrane</keyword>
<dbReference type="Pfam" id="PF00067">
    <property type="entry name" value="p450"/>
    <property type="match status" value="1"/>
</dbReference>
<dbReference type="PRINTS" id="PR00385">
    <property type="entry name" value="P450"/>
</dbReference>
<reference evidence="10" key="2">
    <citation type="submission" date="2025-09" db="UniProtKB">
        <authorList>
            <consortium name="Ensembl"/>
        </authorList>
    </citation>
    <scope>IDENTIFICATION</scope>
</reference>
<dbReference type="PANTHER" id="PTHR24291">
    <property type="entry name" value="CYTOCHROME P450 FAMILY 4"/>
    <property type="match status" value="1"/>
</dbReference>
<dbReference type="PANTHER" id="PTHR24291:SF201">
    <property type="entry name" value="CYTOCHROME P450, FAMILY 4, SUBFAMILY B, POLYPEPTIDE 7"/>
    <property type="match status" value="1"/>
</dbReference>
<dbReference type="SUPFAM" id="SSF48264">
    <property type="entry name" value="Cytochrome P450"/>
    <property type="match status" value="1"/>
</dbReference>
<feature type="transmembrane region" description="Helical" evidence="9">
    <location>
        <begin position="82"/>
        <end position="100"/>
    </location>
</feature>
<dbReference type="GO" id="GO:0070330">
    <property type="term" value="F:aromatase activity"/>
    <property type="evidence" value="ECO:0007669"/>
    <property type="project" value="UniProtKB-EC"/>
</dbReference>
<keyword evidence="9" id="KW-0812">Transmembrane</keyword>
<evidence type="ECO:0000256" key="7">
    <source>
        <dbReference type="ARBA" id="ARBA00047938"/>
    </source>
</evidence>
<accession>A0A673L339</accession>
<keyword evidence="9" id="KW-1133">Transmembrane helix</keyword>